<reference evidence="5" key="1">
    <citation type="submission" date="2023-06" db="EMBL/GenBank/DDBJ databases">
        <title>Multi-omics analyses reveal the molecular pathogenesis toolkit of Lasiodiplodia hormozganensis, a cross-kingdom pathogen.</title>
        <authorList>
            <person name="Felix C."/>
            <person name="Meneses R."/>
            <person name="Goncalves M.F.M."/>
            <person name="Tilleman L."/>
            <person name="Duarte A.S."/>
            <person name="Jorrin-Novo J.V."/>
            <person name="Van De Peer Y."/>
            <person name="Deforce D."/>
            <person name="Van Nieuwerburgh F."/>
            <person name="Esteves A.C."/>
            <person name="Alves A."/>
        </authorList>
    </citation>
    <scope>NUCLEOTIDE SEQUENCE</scope>
    <source>
        <strain evidence="5">CBS 339.90</strain>
    </source>
</reference>
<dbReference type="GO" id="GO:0140664">
    <property type="term" value="F:ATP-dependent DNA damage sensor activity"/>
    <property type="evidence" value="ECO:0007669"/>
    <property type="project" value="InterPro"/>
</dbReference>
<feature type="compositionally biased region" description="Basic and acidic residues" evidence="3">
    <location>
        <begin position="480"/>
        <end position="492"/>
    </location>
</feature>
<feature type="region of interest" description="Disordered" evidence="3">
    <location>
        <begin position="517"/>
        <end position="554"/>
    </location>
</feature>
<dbReference type="GO" id="GO:0005524">
    <property type="term" value="F:ATP binding"/>
    <property type="evidence" value="ECO:0007669"/>
    <property type="project" value="InterPro"/>
</dbReference>
<feature type="region of interest" description="Disordered" evidence="3">
    <location>
        <begin position="401"/>
        <end position="446"/>
    </location>
</feature>
<dbReference type="GO" id="GO:0061982">
    <property type="term" value="P:meiosis I cell cycle process"/>
    <property type="evidence" value="ECO:0007669"/>
    <property type="project" value="UniProtKB-ARBA"/>
</dbReference>
<dbReference type="Gene3D" id="3.30.230.10">
    <property type="match status" value="1"/>
</dbReference>
<dbReference type="Pfam" id="PF13589">
    <property type="entry name" value="HATPase_c_3"/>
    <property type="match status" value="1"/>
</dbReference>
<protein>
    <submittedName>
        <fullName evidence="5">DNA mismatch repair protein MutL</fullName>
    </submittedName>
</protein>
<dbReference type="GO" id="GO:0030983">
    <property type="term" value="F:mismatched DNA binding"/>
    <property type="evidence" value="ECO:0007669"/>
    <property type="project" value="InterPro"/>
</dbReference>
<name>A0AA39YYV5_9PEZI</name>
<dbReference type="PANTHER" id="PTHR10073">
    <property type="entry name" value="DNA MISMATCH REPAIR PROTEIN MLH, PMS, MUTL"/>
    <property type="match status" value="1"/>
</dbReference>
<organism evidence="5 6">
    <name type="scientific">Lasiodiplodia hormozganensis</name>
    <dbReference type="NCBI Taxonomy" id="869390"/>
    <lineage>
        <taxon>Eukaryota</taxon>
        <taxon>Fungi</taxon>
        <taxon>Dikarya</taxon>
        <taxon>Ascomycota</taxon>
        <taxon>Pezizomycotina</taxon>
        <taxon>Dothideomycetes</taxon>
        <taxon>Dothideomycetes incertae sedis</taxon>
        <taxon>Botryosphaeriales</taxon>
        <taxon>Botryosphaeriaceae</taxon>
        <taxon>Lasiodiplodia</taxon>
    </lineage>
</organism>
<dbReference type="GO" id="GO:0006298">
    <property type="term" value="P:mismatch repair"/>
    <property type="evidence" value="ECO:0007669"/>
    <property type="project" value="InterPro"/>
</dbReference>
<sequence>MSLNSSTNESVLSTPSSSLPSPLTDATTSSSSSSCIRSLAPQTVRALSSSLTIVDPVAAVKELVDNALDAGATSIAVEVSANGALDHVTVRDNGRSVPPTGDDRQLLGRRHCTSKLREYGELLRDVGGRSLGFRGEALASLAEVCQKVEVTVKCEGETMGEVLRLGREGSEGVVEVRKVGCPVGTTVRAEGFFDRWPVRKQAALREAQKGSGVTKKIRCVLQAYALARPGCRLSLKVVKGTTKKGKEERWTYAPKPGLWQNDVEQSIVDAVWKIIGKDAAAQCNYAARNIKGYSFGAVLPKVDAESKNISGLGQFLSVDARPVSTARGTLKLISKAFRDKLKKANPALEDVKEPFLRMDITCPPGSYDPNVEPSKSDLLFDDPSSLLSAVSELLDAFYSSTSAEGKPSEGTPKTHESETSAQAKVKKPEDPITTPASEVQTSEYDTAVDDDIFDQLVDMPTSDIAHTPASPNFPTGPPHSRAEMSDFEEPQRKRQRTWKYNMYDFDNDDLIMADAETQEGPDVDLTSEDTEEGNPKSGYGKPSTHRSYAEAKPGASAWAINKHTYRTACPT</sequence>
<dbReference type="PROSITE" id="PS00058">
    <property type="entry name" value="DNA_MISMATCH_REPAIR_1"/>
    <property type="match status" value="1"/>
</dbReference>
<evidence type="ECO:0000259" key="4">
    <source>
        <dbReference type="SMART" id="SM01340"/>
    </source>
</evidence>
<dbReference type="EMBL" id="JAUJDW010000009">
    <property type="protein sequence ID" value="KAK0661109.1"/>
    <property type="molecule type" value="Genomic_DNA"/>
</dbReference>
<keyword evidence="6" id="KW-1185">Reference proteome</keyword>
<dbReference type="PANTHER" id="PTHR10073:SF41">
    <property type="entry name" value="MISMATCH REPAIR PROTEIN, PUTATIVE (AFU_ORTHOLOGUE AFUA_8G05820)-RELATED"/>
    <property type="match status" value="1"/>
</dbReference>
<gene>
    <name evidence="5" type="primary">mutL_0</name>
    <name evidence="5" type="ORF">DIS24_g3016</name>
</gene>
<accession>A0AA39YYV5</accession>
<evidence type="ECO:0000256" key="3">
    <source>
        <dbReference type="SAM" id="MobiDB-lite"/>
    </source>
</evidence>
<evidence type="ECO:0000313" key="5">
    <source>
        <dbReference type="EMBL" id="KAK0661109.1"/>
    </source>
</evidence>
<dbReference type="SMART" id="SM01340">
    <property type="entry name" value="DNA_mis_repair"/>
    <property type="match status" value="1"/>
</dbReference>
<dbReference type="AlphaFoldDB" id="A0AA39YYV5"/>
<feature type="domain" description="DNA mismatch repair protein S5" evidence="4">
    <location>
        <begin position="271"/>
        <end position="399"/>
    </location>
</feature>
<dbReference type="InterPro" id="IPR036890">
    <property type="entry name" value="HATPase_C_sf"/>
</dbReference>
<evidence type="ECO:0000256" key="1">
    <source>
        <dbReference type="ARBA" id="ARBA00006082"/>
    </source>
</evidence>
<keyword evidence="2" id="KW-0227">DNA damage</keyword>
<comment type="caution">
    <text evidence="5">The sequence shown here is derived from an EMBL/GenBank/DDBJ whole genome shotgun (WGS) entry which is preliminary data.</text>
</comment>
<evidence type="ECO:0000256" key="2">
    <source>
        <dbReference type="ARBA" id="ARBA00022763"/>
    </source>
</evidence>
<dbReference type="Gene3D" id="3.30.565.10">
    <property type="entry name" value="Histidine kinase-like ATPase, C-terminal domain"/>
    <property type="match status" value="1"/>
</dbReference>
<dbReference type="SUPFAM" id="SSF54211">
    <property type="entry name" value="Ribosomal protein S5 domain 2-like"/>
    <property type="match status" value="1"/>
</dbReference>
<feature type="compositionally biased region" description="Acidic residues" evidence="3">
    <location>
        <begin position="517"/>
        <end position="532"/>
    </location>
</feature>
<dbReference type="InterPro" id="IPR038973">
    <property type="entry name" value="MutL/Mlh/Pms-like"/>
</dbReference>
<dbReference type="InterPro" id="IPR014762">
    <property type="entry name" value="DNA_mismatch_repair_CS"/>
</dbReference>
<dbReference type="GO" id="GO:0016887">
    <property type="term" value="F:ATP hydrolysis activity"/>
    <property type="evidence" value="ECO:0007669"/>
    <property type="project" value="InterPro"/>
</dbReference>
<dbReference type="InterPro" id="IPR013507">
    <property type="entry name" value="DNA_mismatch_S5_2-like"/>
</dbReference>
<dbReference type="SUPFAM" id="SSF55874">
    <property type="entry name" value="ATPase domain of HSP90 chaperone/DNA topoisomerase II/histidine kinase"/>
    <property type="match status" value="1"/>
</dbReference>
<proteinExistence type="inferred from homology"/>
<feature type="compositionally biased region" description="Low complexity" evidence="3">
    <location>
        <begin position="1"/>
        <end position="34"/>
    </location>
</feature>
<evidence type="ECO:0000313" key="6">
    <source>
        <dbReference type="Proteomes" id="UP001175001"/>
    </source>
</evidence>
<dbReference type="Proteomes" id="UP001175001">
    <property type="component" value="Unassembled WGS sequence"/>
</dbReference>
<dbReference type="InterPro" id="IPR020568">
    <property type="entry name" value="Ribosomal_Su5_D2-typ_SF"/>
</dbReference>
<feature type="region of interest" description="Disordered" evidence="3">
    <location>
        <begin position="1"/>
        <end position="35"/>
    </location>
</feature>
<dbReference type="Pfam" id="PF01119">
    <property type="entry name" value="DNA_mis_repair"/>
    <property type="match status" value="1"/>
</dbReference>
<feature type="region of interest" description="Disordered" evidence="3">
    <location>
        <begin position="462"/>
        <end position="494"/>
    </location>
</feature>
<dbReference type="InterPro" id="IPR014721">
    <property type="entry name" value="Ribsml_uS5_D2-typ_fold_subgr"/>
</dbReference>
<dbReference type="GO" id="GO:0032389">
    <property type="term" value="C:MutLalpha complex"/>
    <property type="evidence" value="ECO:0007669"/>
    <property type="project" value="TreeGrafter"/>
</dbReference>
<comment type="similarity">
    <text evidence="1">Belongs to the DNA mismatch repair MutL/HexB family.</text>
</comment>
<feature type="compositionally biased region" description="Polar residues" evidence="3">
    <location>
        <begin position="434"/>
        <end position="444"/>
    </location>
</feature>